<feature type="non-terminal residue" evidence="1">
    <location>
        <position position="1"/>
    </location>
</feature>
<dbReference type="EMBL" id="JXTB01000272">
    <property type="protein sequence ID" value="PON48669.1"/>
    <property type="molecule type" value="Genomic_DNA"/>
</dbReference>
<gene>
    <name evidence="1" type="ORF">PanWU01x14_235460</name>
</gene>
<sequence>VILLSFLDCTRKIWKDDIYILHMFGDRHENQNRTVKIFPRFACHRSGVDPDLKWISYMSNLAILDTRNSMKKSVCRFEAPLKSWFFAGDDRGLRIGSRSSGRSSTTP</sequence>
<dbReference type="Proteomes" id="UP000237105">
    <property type="component" value="Unassembled WGS sequence"/>
</dbReference>
<evidence type="ECO:0000313" key="1">
    <source>
        <dbReference type="EMBL" id="PON48669.1"/>
    </source>
</evidence>
<protein>
    <submittedName>
        <fullName evidence="1">Uncharacterized protein</fullName>
    </submittedName>
</protein>
<dbReference type="AlphaFoldDB" id="A0A2P5BIP6"/>
<organism evidence="1 2">
    <name type="scientific">Parasponia andersonii</name>
    <name type="common">Sponia andersonii</name>
    <dbReference type="NCBI Taxonomy" id="3476"/>
    <lineage>
        <taxon>Eukaryota</taxon>
        <taxon>Viridiplantae</taxon>
        <taxon>Streptophyta</taxon>
        <taxon>Embryophyta</taxon>
        <taxon>Tracheophyta</taxon>
        <taxon>Spermatophyta</taxon>
        <taxon>Magnoliopsida</taxon>
        <taxon>eudicotyledons</taxon>
        <taxon>Gunneridae</taxon>
        <taxon>Pentapetalae</taxon>
        <taxon>rosids</taxon>
        <taxon>fabids</taxon>
        <taxon>Rosales</taxon>
        <taxon>Cannabaceae</taxon>
        <taxon>Parasponia</taxon>
    </lineage>
</organism>
<evidence type="ECO:0000313" key="2">
    <source>
        <dbReference type="Proteomes" id="UP000237105"/>
    </source>
</evidence>
<reference evidence="2" key="1">
    <citation type="submission" date="2016-06" db="EMBL/GenBank/DDBJ databases">
        <title>Parallel loss of symbiosis genes in relatives of nitrogen-fixing non-legume Parasponia.</title>
        <authorList>
            <person name="Van Velzen R."/>
            <person name="Holmer R."/>
            <person name="Bu F."/>
            <person name="Rutten L."/>
            <person name="Van Zeijl A."/>
            <person name="Liu W."/>
            <person name="Santuari L."/>
            <person name="Cao Q."/>
            <person name="Sharma T."/>
            <person name="Shen D."/>
            <person name="Roswanjaya Y."/>
            <person name="Wardhani T."/>
            <person name="Kalhor M.S."/>
            <person name="Jansen J."/>
            <person name="Van den Hoogen J."/>
            <person name="Gungor B."/>
            <person name="Hartog M."/>
            <person name="Hontelez J."/>
            <person name="Verver J."/>
            <person name="Yang W.-C."/>
            <person name="Schijlen E."/>
            <person name="Repin R."/>
            <person name="Schilthuizen M."/>
            <person name="Schranz E."/>
            <person name="Heidstra R."/>
            <person name="Miyata K."/>
            <person name="Fedorova E."/>
            <person name="Kohlen W."/>
            <person name="Bisseling T."/>
            <person name="Smit S."/>
            <person name="Geurts R."/>
        </authorList>
    </citation>
    <scope>NUCLEOTIDE SEQUENCE [LARGE SCALE GENOMIC DNA]</scope>
    <source>
        <strain evidence="2">cv. WU1-14</strain>
    </source>
</reference>
<keyword evidence="2" id="KW-1185">Reference proteome</keyword>
<accession>A0A2P5BIP6</accession>
<name>A0A2P5BIP6_PARAD</name>
<comment type="caution">
    <text evidence="1">The sequence shown here is derived from an EMBL/GenBank/DDBJ whole genome shotgun (WGS) entry which is preliminary data.</text>
</comment>
<proteinExistence type="predicted"/>